<feature type="transmembrane region" description="Helical" evidence="2">
    <location>
        <begin position="188"/>
        <end position="205"/>
    </location>
</feature>
<dbReference type="InterPro" id="IPR010699">
    <property type="entry name" value="DUF1275"/>
</dbReference>
<comment type="caution">
    <text evidence="3">The sequence shown here is derived from an EMBL/GenBank/DDBJ whole genome shotgun (WGS) entry which is preliminary data.</text>
</comment>
<evidence type="ECO:0000256" key="1">
    <source>
        <dbReference type="SAM" id="MobiDB-lite"/>
    </source>
</evidence>
<keyword evidence="2" id="KW-0812">Transmembrane</keyword>
<evidence type="ECO:0000256" key="2">
    <source>
        <dbReference type="SAM" id="Phobius"/>
    </source>
</evidence>
<keyword evidence="4" id="KW-1185">Reference proteome</keyword>
<keyword evidence="2" id="KW-0472">Membrane</keyword>
<gene>
    <name evidence="3" type="ORF">AAAT05_03750</name>
</gene>
<dbReference type="PANTHER" id="PTHR37314">
    <property type="entry name" value="SLR0142 PROTEIN"/>
    <property type="match status" value="1"/>
</dbReference>
<evidence type="ECO:0000313" key="4">
    <source>
        <dbReference type="Proteomes" id="UP001478817"/>
    </source>
</evidence>
<keyword evidence="2" id="KW-1133">Transmembrane helix</keyword>
<protein>
    <submittedName>
        <fullName evidence="3">YoaK family protein</fullName>
    </submittedName>
</protein>
<feature type="transmembrane region" description="Helical" evidence="2">
    <location>
        <begin position="115"/>
        <end position="145"/>
    </location>
</feature>
<proteinExistence type="predicted"/>
<feature type="transmembrane region" description="Helical" evidence="2">
    <location>
        <begin position="211"/>
        <end position="232"/>
    </location>
</feature>
<name>A0ABV1IFW4_9ACTN</name>
<reference evidence="3 4" key="1">
    <citation type="submission" date="2024-04" db="EMBL/GenBank/DDBJ databases">
        <title>Human intestinal bacterial collection.</title>
        <authorList>
            <person name="Pauvert C."/>
            <person name="Hitch T.C.A."/>
            <person name="Clavel T."/>
        </authorList>
    </citation>
    <scope>NUCLEOTIDE SEQUENCE [LARGE SCALE GENOMIC DNA]</scope>
    <source>
        <strain evidence="3 4">CLA-AA-H197</strain>
    </source>
</reference>
<dbReference type="Proteomes" id="UP001478817">
    <property type="component" value="Unassembled WGS sequence"/>
</dbReference>
<dbReference type="Pfam" id="PF06912">
    <property type="entry name" value="DUF1275"/>
    <property type="match status" value="1"/>
</dbReference>
<dbReference type="EMBL" id="JBBNGS010000005">
    <property type="protein sequence ID" value="MEQ2637451.1"/>
    <property type="molecule type" value="Genomic_DNA"/>
</dbReference>
<evidence type="ECO:0000313" key="3">
    <source>
        <dbReference type="EMBL" id="MEQ2637451.1"/>
    </source>
</evidence>
<feature type="transmembrane region" description="Helical" evidence="2">
    <location>
        <begin position="74"/>
        <end position="95"/>
    </location>
</feature>
<dbReference type="RefSeq" id="WP_349181952.1">
    <property type="nucleotide sequence ID" value="NZ_JBBNGS010000005.1"/>
</dbReference>
<sequence>MRPRLGKTTNRPVGGETPAEPVSERVTLGLVVSLAGGHMDAFSYLLHGGVFANGQTGNYVLLVLSLAAGDIRGVVRYLIPIGAFLAGIVMARHVTDALCGGDRFRAQHWVADFEALGFALLSLLSGGLTDLFANSVVSFLAAMTFQTFRQFGTKSAYAGVFITGNLRSLGNSLYEGFARGNAHERHRAFRYLAIVMAFGTGVLLGRYMVELLGHSSCLVISALFLMSHRFVVR</sequence>
<accession>A0ABV1IFW4</accession>
<feature type="region of interest" description="Disordered" evidence="1">
    <location>
        <begin position="1"/>
        <end position="21"/>
    </location>
</feature>
<dbReference type="PANTHER" id="PTHR37314:SF4">
    <property type="entry name" value="UPF0700 TRANSMEMBRANE PROTEIN YOAK"/>
    <property type="match status" value="1"/>
</dbReference>
<organism evidence="3 4">
    <name type="scientific">Paratractidigestivibacter faecalis</name>
    <dbReference type="NCBI Taxonomy" id="2292441"/>
    <lineage>
        <taxon>Bacteria</taxon>
        <taxon>Bacillati</taxon>
        <taxon>Actinomycetota</taxon>
        <taxon>Coriobacteriia</taxon>
        <taxon>Coriobacteriales</taxon>
        <taxon>Atopobiaceae</taxon>
        <taxon>Paratractidigestivibacter</taxon>
    </lineage>
</organism>